<dbReference type="CDD" id="cd00051">
    <property type="entry name" value="EFh"/>
    <property type="match status" value="1"/>
</dbReference>
<dbReference type="GO" id="GO:0005509">
    <property type="term" value="F:calcium ion binding"/>
    <property type="evidence" value="ECO:0007669"/>
    <property type="project" value="InterPro"/>
</dbReference>
<evidence type="ECO:0000256" key="4">
    <source>
        <dbReference type="ARBA" id="ARBA00023203"/>
    </source>
</evidence>
<keyword evidence="3" id="KW-0106">Calcium</keyword>
<dbReference type="FunFam" id="1.10.418.10:FF:000016">
    <property type="entry name" value="Probable fimbrin"/>
    <property type="match status" value="1"/>
</dbReference>
<feature type="domain" description="Calponin-homology (CH)" evidence="5">
    <location>
        <begin position="386"/>
        <end position="494"/>
    </location>
</feature>
<keyword evidence="7" id="KW-1185">Reference proteome</keyword>
<dbReference type="Gene3D" id="1.10.238.10">
    <property type="entry name" value="EF-hand"/>
    <property type="match status" value="1"/>
</dbReference>
<dbReference type="SUPFAM" id="SSF47576">
    <property type="entry name" value="Calponin-homology domain, CH-domain"/>
    <property type="match status" value="1"/>
</dbReference>
<feature type="domain" description="EF-hand" evidence="6">
    <location>
        <begin position="12"/>
        <end position="47"/>
    </location>
</feature>
<evidence type="ECO:0000256" key="3">
    <source>
        <dbReference type="ARBA" id="ARBA00022837"/>
    </source>
</evidence>
<dbReference type="SMART" id="SM00033">
    <property type="entry name" value="CH"/>
    <property type="match status" value="4"/>
</dbReference>
<feature type="domain" description="EF-hand" evidence="6">
    <location>
        <begin position="52"/>
        <end position="83"/>
    </location>
</feature>
<organism evidence="7 8">
    <name type="scientific">Biomphalaria glabrata</name>
    <name type="common">Bloodfluke planorb</name>
    <name type="synonym">Freshwater snail</name>
    <dbReference type="NCBI Taxonomy" id="6526"/>
    <lineage>
        <taxon>Eukaryota</taxon>
        <taxon>Metazoa</taxon>
        <taxon>Spiralia</taxon>
        <taxon>Lophotrochozoa</taxon>
        <taxon>Mollusca</taxon>
        <taxon>Gastropoda</taxon>
        <taxon>Heterobranchia</taxon>
        <taxon>Euthyneura</taxon>
        <taxon>Panpulmonata</taxon>
        <taxon>Hygrophila</taxon>
        <taxon>Lymnaeoidea</taxon>
        <taxon>Planorbidae</taxon>
        <taxon>Biomphalaria</taxon>
    </lineage>
</organism>
<dbReference type="OrthoDB" id="431378at2759"/>
<evidence type="ECO:0000256" key="2">
    <source>
        <dbReference type="ARBA" id="ARBA00022737"/>
    </source>
</evidence>
<gene>
    <name evidence="8" type="primary">LOC106079496</name>
</gene>
<dbReference type="Gene3D" id="1.10.418.10">
    <property type="entry name" value="Calponin-like domain"/>
    <property type="match status" value="4"/>
</dbReference>
<dbReference type="FunFam" id="1.10.238.10:FF:000263">
    <property type="entry name" value="plastin-1 isoform X2"/>
    <property type="match status" value="1"/>
</dbReference>
<dbReference type="PROSITE" id="PS00018">
    <property type="entry name" value="EF_HAND_1"/>
    <property type="match status" value="2"/>
</dbReference>
<dbReference type="PROSITE" id="PS50021">
    <property type="entry name" value="CH"/>
    <property type="match status" value="4"/>
</dbReference>
<dbReference type="PROSITE" id="PS00020">
    <property type="entry name" value="ACTININ_2"/>
    <property type="match status" value="1"/>
</dbReference>
<dbReference type="InterPro" id="IPR018247">
    <property type="entry name" value="EF_Hand_1_Ca_BS"/>
</dbReference>
<proteinExistence type="predicted"/>
<evidence type="ECO:0000256" key="1">
    <source>
        <dbReference type="ARBA" id="ARBA00022723"/>
    </source>
</evidence>
<dbReference type="InterPro" id="IPR001589">
    <property type="entry name" value="Actinin_actin-bd_CS"/>
</dbReference>
<dbReference type="Proteomes" id="UP001165740">
    <property type="component" value="Chromosome 10"/>
</dbReference>
<dbReference type="InterPro" id="IPR001715">
    <property type="entry name" value="CH_dom"/>
</dbReference>
<evidence type="ECO:0000259" key="6">
    <source>
        <dbReference type="PROSITE" id="PS50222"/>
    </source>
</evidence>
<dbReference type="Pfam" id="PF00307">
    <property type="entry name" value="CH"/>
    <property type="match status" value="4"/>
</dbReference>
<dbReference type="GO" id="GO:0051639">
    <property type="term" value="P:actin filament network formation"/>
    <property type="evidence" value="ECO:0007669"/>
    <property type="project" value="TreeGrafter"/>
</dbReference>
<dbReference type="GeneID" id="106079496"/>
<dbReference type="PANTHER" id="PTHR19961:SF18">
    <property type="entry name" value="FI19014P1"/>
    <property type="match status" value="1"/>
</dbReference>
<dbReference type="CDD" id="cd21295">
    <property type="entry name" value="CH_PLS_rpt2"/>
    <property type="match status" value="1"/>
</dbReference>
<dbReference type="CDD" id="cd21301">
    <property type="entry name" value="CH_PLS_rpt4"/>
    <property type="match status" value="1"/>
</dbReference>
<feature type="domain" description="Calponin-homology (CH)" evidence="5">
    <location>
        <begin position="508"/>
        <end position="614"/>
    </location>
</feature>
<dbReference type="GO" id="GO:0051017">
    <property type="term" value="P:actin filament bundle assembly"/>
    <property type="evidence" value="ECO:0007669"/>
    <property type="project" value="InterPro"/>
</dbReference>
<keyword evidence="4" id="KW-0009">Actin-binding</keyword>
<dbReference type="CDD" id="cd21292">
    <property type="entry name" value="CH_PLS_rpt1"/>
    <property type="match status" value="1"/>
</dbReference>
<dbReference type="PROSITE" id="PS50222">
    <property type="entry name" value="EF_HAND_2"/>
    <property type="match status" value="2"/>
</dbReference>
<dbReference type="InterPro" id="IPR002048">
    <property type="entry name" value="EF_hand_dom"/>
</dbReference>
<keyword evidence="2" id="KW-0677">Repeat</keyword>
<dbReference type="InterPro" id="IPR036872">
    <property type="entry name" value="CH_dom_sf"/>
</dbReference>
<dbReference type="PROSITE" id="PS00019">
    <property type="entry name" value="ACTININ_1"/>
    <property type="match status" value="1"/>
</dbReference>
<dbReference type="SMART" id="SM00054">
    <property type="entry name" value="EFh"/>
    <property type="match status" value="2"/>
</dbReference>
<evidence type="ECO:0000313" key="8">
    <source>
        <dbReference type="RefSeq" id="XP_055899299.1"/>
    </source>
</evidence>
<feature type="domain" description="Calponin-homology (CH)" evidence="5">
    <location>
        <begin position="264"/>
        <end position="369"/>
    </location>
</feature>
<dbReference type="FunFam" id="1.10.418.10:FF:000066">
    <property type="entry name" value="plastin-1 isoform X2"/>
    <property type="match status" value="1"/>
</dbReference>
<keyword evidence="1" id="KW-0479">Metal-binding</keyword>
<dbReference type="OMA" id="WQLMRKN"/>
<dbReference type="GO" id="GO:0032432">
    <property type="term" value="C:actin filament bundle"/>
    <property type="evidence" value="ECO:0007669"/>
    <property type="project" value="TreeGrafter"/>
</dbReference>
<dbReference type="GO" id="GO:0005884">
    <property type="term" value="C:actin filament"/>
    <property type="evidence" value="ECO:0007669"/>
    <property type="project" value="TreeGrafter"/>
</dbReference>
<evidence type="ECO:0000259" key="5">
    <source>
        <dbReference type="PROSITE" id="PS50021"/>
    </source>
</evidence>
<accession>A0A9W3BIE2</accession>
<dbReference type="AlphaFoldDB" id="A0A9W3BIE2"/>
<dbReference type="InterPro" id="IPR039959">
    <property type="entry name" value="Fimbrin/Plastin"/>
</dbReference>
<protein>
    <submittedName>
        <fullName evidence="8">Plastin-1-like</fullName>
    </submittedName>
</protein>
<dbReference type="SUPFAM" id="SSF47473">
    <property type="entry name" value="EF-hand"/>
    <property type="match status" value="1"/>
</dbReference>
<name>A0A9W3BIE2_BIOGL</name>
<evidence type="ECO:0000313" key="7">
    <source>
        <dbReference type="Proteomes" id="UP001165740"/>
    </source>
</evidence>
<sequence length="628" mass="70087">MANRNTVHLTQEQINDLRETFNSLDDDGNGKISLTELGNALETVGIKLAGYELRQVMAKFDTSGDGCIDMNEFKQLYTSEKSKRDIGVTFSKAVKAREGVNTLGGTSQASVEGTTHTVREAETVAFSQWINSNLKDDPDCQPLLPVNSENNELFEKTKNGIILCKLINKSAPATIDERTINKTNLSVYRRHENLTLAINSAQSIGCSTVNIGPDDLDLGKPHLVLGLLWQIIRIGLLSDINLAHHPGLIHLLEEGETLEDLQKLTPEQILLRWVNYHLKRAGTNTRIKNFSEDIKDSEAYTYLLHQIAPRENGVDLSPLGISDRHQRAEAMLREANKIGCRSFVGPSDVVEGNAKLNLAFVANLFNNYPALEGVDENVELNIHEETREEKTYRNWMNSMGVSPYVHYIYNDLIDGLIIFQLYDICKPGVVDWNKVHKKFNKLKANFEKIENCNYACELGHKLDFSLVGVGGKDIHDGNQTLTLALVWQLMRAYTISVLSGLSAGTNNKNAEKLILEWANNRLDKTAKFTSFGDPNLADSIILIKLIEKIKPSVVDWKVVLQDAPTYEDKLANARYAIGIARKAGAKVYALPEDIVEVKQKMVMTIFACLMARDLSQNGQAVTDSMQAK</sequence>
<dbReference type="GO" id="GO:0051015">
    <property type="term" value="F:actin filament binding"/>
    <property type="evidence" value="ECO:0007669"/>
    <property type="project" value="InterPro"/>
</dbReference>
<dbReference type="CDD" id="cd21298">
    <property type="entry name" value="CH_PLS_rpt3"/>
    <property type="match status" value="1"/>
</dbReference>
<dbReference type="FunFam" id="1.10.418.10:FF:000042">
    <property type="entry name" value="Fimbrin, putative"/>
    <property type="match status" value="1"/>
</dbReference>
<dbReference type="RefSeq" id="XP_055899299.1">
    <property type="nucleotide sequence ID" value="XM_056043324.1"/>
</dbReference>
<feature type="domain" description="Calponin-homology (CH)" evidence="5">
    <location>
        <begin position="120"/>
        <end position="236"/>
    </location>
</feature>
<reference evidence="8" key="1">
    <citation type="submission" date="2025-08" db="UniProtKB">
        <authorList>
            <consortium name="RefSeq"/>
        </authorList>
    </citation>
    <scope>IDENTIFICATION</scope>
</reference>
<dbReference type="InterPro" id="IPR011992">
    <property type="entry name" value="EF-hand-dom_pair"/>
</dbReference>
<dbReference type="PANTHER" id="PTHR19961">
    <property type="entry name" value="FIMBRIN/PLASTIN"/>
    <property type="match status" value="1"/>
</dbReference>
<dbReference type="FunFam" id="1.10.418.10:FF:000010">
    <property type="entry name" value="Plastin-3 isoform 1"/>
    <property type="match status" value="1"/>
</dbReference>
<dbReference type="GO" id="GO:0005737">
    <property type="term" value="C:cytoplasm"/>
    <property type="evidence" value="ECO:0007669"/>
    <property type="project" value="UniProtKB-ARBA"/>
</dbReference>
<dbReference type="Pfam" id="PF13499">
    <property type="entry name" value="EF-hand_7"/>
    <property type="match status" value="1"/>
</dbReference>